<evidence type="ECO:0000313" key="5">
    <source>
        <dbReference type="Proteomes" id="UP001228636"/>
    </source>
</evidence>
<organism evidence="3 5">
    <name type="scientific">Polaribacter sejongensis</name>
    <dbReference type="NCBI Taxonomy" id="985043"/>
    <lineage>
        <taxon>Bacteria</taxon>
        <taxon>Pseudomonadati</taxon>
        <taxon>Bacteroidota</taxon>
        <taxon>Flavobacteriia</taxon>
        <taxon>Flavobacteriales</taxon>
        <taxon>Flavobacteriaceae</taxon>
    </lineage>
</organism>
<evidence type="ECO:0000313" key="3">
    <source>
        <dbReference type="EMBL" id="MDN3619065.1"/>
    </source>
</evidence>
<dbReference type="EMBL" id="JAUFQH010000004">
    <property type="protein sequence ID" value="MDN3619065.1"/>
    <property type="molecule type" value="Genomic_DNA"/>
</dbReference>
<evidence type="ECO:0000256" key="1">
    <source>
        <dbReference type="SAM" id="SignalP"/>
    </source>
</evidence>
<feature type="chain" id="PRO_5042587985" description="Sensor of ECF-type sigma factor" evidence="1">
    <location>
        <begin position="21"/>
        <end position="153"/>
    </location>
</feature>
<evidence type="ECO:0000313" key="2">
    <source>
        <dbReference type="EMBL" id="AUC22670.1"/>
    </source>
</evidence>
<name>A0AAJ1QVX2_9FLAO</name>
<dbReference type="RefSeq" id="WP_165730276.1">
    <property type="nucleotide sequence ID" value="NZ_CP019336.1"/>
</dbReference>
<evidence type="ECO:0008006" key="6">
    <source>
        <dbReference type="Google" id="ProtNLM"/>
    </source>
</evidence>
<dbReference type="Proteomes" id="UP000232721">
    <property type="component" value="Chromosome"/>
</dbReference>
<feature type="signal peptide" evidence="1">
    <location>
        <begin position="1"/>
        <end position="20"/>
    </location>
</feature>
<reference evidence="3" key="3">
    <citation type="submission" date="2023-06" db="EMBL/GenBank/DDBJ databases">
        <authorList>
            <person name="Lucena T."/>
            <person name="Sun Q."/>
        </authorList>
    </citation>
    <scope>NUCLEOTIDE SEQUENCE</scope>
    <source>
        <strain evidence="3">CECT 8670</strain>
    </source>
</reference>
<sequence length="153" mass="17957">MKKLITLICITLFCTLTLSAQDNKGSKEKIKALKVSYLTEQLNLTPSEAEKFWPIYNAYSKEQYSLRYTLRYKIKNAMKEEGETSAFSESEAQKLVMLKLTTDQKIYESQKNFIDNIKKVISYKKIVQLQLAEMDFGRKLMSKYKHRRSESKN</sequence>
<keyword evidence="1" id="KW-0732">Signal</keyword>
<evidence type="ECO:0000313" key="4">
    <source>
        <dbReference type="Proteomes" id="UP000232721"/>
    </source>
</evidence>
<gene>
    <name evidence="2" type="ORF">BTO15_11480</name>
    <name evidence="3" type="ORF">QWY81_06290</name>
</gene>
<accession>A0AAJ1QVX2</accession>
<proteinExistence type="predicted"/>
<dbReference type="Proteomes" id="UP001228636">
    <property type="component" value="Unassembled WGS sequence"/>
</dbReference>
<reference evidence="3 5" key="1">
    <citation type="journal article" date="2014" name="Int. J. Syst. Evol. Microbiol.">
        <title>Complete genome sequence of Corynebacterium casei LMG S-19264T (=DSM 44701T), isolated from a smear-ripened cheese.</title>
        <authorList>
            <consortium name="US DOE Joint Genome Institute (JGI-PGF)"/>
            <person name="Walter F."/>
            <person name="Albersmeier A."/>
            <person name="Kalinowski J."/>
            <person name="Ruckert C."/>
        </authorList>
    </citation>
    <scope>NUCLEOTIDE SEQUENCE [LARGE SCALE GENOMIC DNA]</scope>
    <source>
        <strain evidence="3 5">CECT 8670</strain>
    </source>
</reference>
<reference evidence="2 4" key="2">
    <citation type="submission" date="2017-02" db="EMBL/GenBank/DDBJ databases">
        <title>Trade-off between light-utilization and light-protection in marine flavobacteria.</title>
        <authorList>
            <person name="Kumagai Y."/>
            <person name="Yoshizawa S."/>
            <person name="Kogure K."/>
            <person name="Iwasaki W."/>
        </authorList>
    </citation>
    <scope>NUCLEOTIDE SEQUENCE [LARGE SCALE GENOMIC DNA]</scope>
    <source>
        <strain evidence="2 4">KCTC 23670</strain>
    </source>
</reference>
<dbReference type="AlphaFoldDB" id="A0AAJ1QVX2"/>
<dbReference type="EMBL" id="CP019336">
    <property type="protein sequence ID" value="AUC22670.1"/>
    <property type="molecule type" value="Genomic_DNA"/>
</dbReference>
<keyword evidence="4" id="KW-1185">Reference proteome</keyword>
<protein>
    <recommendedName>
        <fullName evidence="6">Sensor of ECF-type sigma factor</fullName>
    </recommendedName>
</protein>